<dbReference type="OrthoDB" id="9785398at2"/>
<dbReference type="RefSeq" id="WP_085463592.1">
    <property type="nucleotide sequence ID" value="NZ_FXBL01000004.1"/>
</dbReference>
<dbReference type="InterPro" id="IPR039556">
    <property type="entry name" value="ICL/PEPM"/>
</dbReference>
<dbReference type="Gene3D" id="6.10.250.2750">
    <property type="match status" value="1"/>
</dbReference>
<reference evidence="1 2" key="1">
    <citation type="submission" date="2017-04" db="EMBL/GenBank/DDBJ databases">
        <authorList>
            <person name="Afonso C.L."/>
            <person name="Miller P.J."/>
            <person name="Scott M.A."/>
            <person name="Spackman E."/>
            <person name="Goraichik I."/>
            <person name="Dimitrov K.M."/>
            <person name="Suarez D.L."/>
            <person name="Swayne D.E."/>
        </authorList>
    </citation>
    <scope>NUCLEOTIDE SEQUENCE [LARGE SCALE GENOMIC DNA]</scope>
    <source>
        <strain evidence="1 2">B5P</strain>
    </source>
</reference>
<evidence type="ECO:0000313" key="1">
    <source>
        <dbReference type="EMBL" id="SMH34400.1"/>
    </source>
</evidence>
<proteinExistence type="predicted"/>
<keyword evidence="1" id="KW-0456">Lyase</keyword>
<keyword evidence="2" id="KW-1185">Reference proteome</keyword>
<accession>A0A1X7NCB0</accession>
<gene>
    <name evidence="1" type="ORF">SAMN02982922_1504</name>
</gene>
<dbReference type="GO" id="GO:0016829">
    <property type="term" value="F:lyase activity"/>
    <property type="evidence" value="ECO:0007669"/>
    <property type="project" value="UniProtKB-KW"/>
</dbReference>
<sequence length="271" mass="28605">MDADKGARFRALHETTFVIPNPWDIGTARLLESLGYRALATTSAGYAFSRGLADGAVGFQDMIAHCRELAAAVDVPVSADLEKGKGDSAESAAETIFAAEAAGLAGCSIEDSTGDPSSPIYDFSLAVERVQAAVEAARALKRDFVFTARAENFLWGIKDLDDTIRRLQAFEKAGADVLYAPGLADVETVKAVCSSVSRPVNVLAIAGFTVDALRGAGAKRISVGSKLSTAAFGAVRRAALEMLEQGTFEYARDAMPFGDLQNLFAKRGNQA</sequence>
<protein>
    <submittedName>
        <fullName evidence="1">2-Methylisocitrate lyase, PEP mutase family</fullName>
    </submittedName>
</protein>
<organism evidence="1 2">
    <name type="scientific">Mesorhizobium australicum</name>
    <dbReference type="NCBI Taxonomy" id="536018"/>
    <lineage>
        <taxon>Bacteria</taxon>
        <taxon>Pseudomonadati</taxon>
        <taxon>Pseudomonadota</taxon>
        <taxon>Alphaproteobacteria</taxon>
        <taxon>Hyphomicrobiales</taxon>
        <taxon>Phyllobacteriaceae</taxon>
        <taxon>Mesorhizobium</taxon>
    </lineage>
</organism>
<dbReference type="Pfam" id="PF13714">
    <property type="entry name" value="PEP_mutase"/>
    <property type="match status" value="1"/>
</dbReference>
<dbReference type="EMBL" id="FXBL01000004">
    <property type="protein sequence ID" value="SMH34400.1"/>
    <property type="molecule type" value="Genomic_DNA"/>
</dbReference>
<dbReference type="Proteomes" id="UP000193083">
    <property type="component" value="Unassembled WGS sequence"/>
</dbReference>
<dbReference type="Gene3D" id="3.20.20.60">
    <property type="entry name" value="Phosphoenolpyruvate-binding domains"/>
    <property type="match status" value="1"/>
</dbReference>
<dbReference type="PANTHER" id="PTHR42905:SF16">
    <property type="entry name" value="CARBOXYPHOSPHONOENOLPYRUVATE PHOSPHONOMUTASE-LIKE PROTEIN (AFU_ORTHOLOGUE AFUA_5G07230)"/>
    <property type="match status" value="1"/>
</dbReference>
<name>A0A1X7NCB0_9HYPH</name>
<dbReference type="CDD" id="cd00377">
    <property type="entry name" value="ICL_PEPM"/>
    <property type="match status" value="1"/>
</dbReference>
<dbReference type="InterPro" id="IPR015813">
    <property type="entry name" value="Pyrv/PenolPyrv_kinase-like_dom"/>
</dbReference>
<dbReference type="InterPro" id="IPR040442">
    <property type="entry name" value="Pyrv_kinase-like_dom_sf"/>
</dbReference>
<evidence type="ECO:0000313" key="2">
    <source>
        <dbReference type="Proteomes" id="UP000193083"/>
    </source>
</evidence>
<dbReference type="PANTHER" id="PTHR42905">
    <property type="entry name" value="PHOSPHOENOLPYRUVATE CARBOXYLASE"/>
    <property type="match status" value="1"/>
</dbReference>
<dbReference type="SUPFAM" id="SSF51621">
    <property type="entry name" value="Phosphoenolpyruvate/pyruvate domain"/>
    <property type="match status" value="1"/>
</dbReference>
<dbReference type="AlphaFoldDB" id="A0A1X7NCB0"/>